<dbReference type="KEGG" id="acek:FLP30_07325"/>
<gene>
    <name evidence="1" type="ORF">FLP30_07325</name>
</gene>
<dbReference type="Pfam" id="PF11927">
    <property type="entry name" value="HODM_asu-like"/>
    <property type="match status" value="1"/>
</dbReference>
<reference evidence="1 2" key="1">
    <citation type="submission" date="2019-09" db="EMBL/GenBank/DDBJ databases">
        <title>Genome sequencing of strain KACC 21233.</title>
        <authorList>
            <person name="Heo J."/>
            <person name="Kim S.-J."/>
            <person name="Kim J.-S."/>
            <person name="Hong S.-B."/>
            <person name="Kwon S.-W."/>
        </authorList>
    </citation>
    <scope>NUCLEOTIDE SEQUENCE [LARGE SCALE GENOMIC DNA]</scope>
    <source>
        <strain evidence="1 2">KACC 21233</strain>
    </source>
</reference>
<evidence type="ECO:0000313" key="1">
    <source>
        <dbReference type="EMBL" id="QEO17556.1"/>
    </source>
</evidence>
<organism evidence="1 2">
    <name type="scientific">Acetobacter vaccinii</name>
    <dbReference type="NCBI Taxonomy" id="2592655"/>
    <lineage>
        <taxon>Bacteria</taxon>
        <taxon>Pseudomonadati</taxon>
        <taxon>Pseudomonadota</taxon>
        <taxon>Alphaproteobacteria</taxon>
        <taxon>Acetobacterales</taxon>
        <taxon>Acetobacteraceae</taxon>
        <taxon>Acetobacter</taxon>
    </lineage>
</organism>
<keyword evidence="2" id="KW-1185">Reference proteome</keyword>
<accession>A0A5C1YMM7</accession>
<dbReference type="RefSeq" id="WP_149279233.1">
    <property type="nucleotide sequence ID" value="NZ_CP043506.1"/>
</dbReference>
<proteinExistence type="predicted"/>
<sequence>MIAQASVKDSYRPPYGVTNSPETILRFPFPFPEDSYMYSMNVEPHVRGGPVVAMQNTFDIDEHYVAECTEKARILAEDPRRCIVMPHMREAEWDFVELAMETLSEQYPDYFALMRDGANWHWTNRLLGLEQAFVFGDAETLPHPPFEYMARQMQGDFTLHDQREDDLWMDGGMVTAQADWSLKFDLGMSFRQWHAPVPKAAELGVFDRGLRFLLMLQHGKPVRRLNWTMTINPRLDTSPENYLVWGADRASVTPDNALDKVHLRVELQTLYRLPRSHAILFSIRCYLLPLRDIVRVPKWGRRLHRVLGALDPALSSYKGLDLYRPTVVSVLSRYDDGAELTPGILPDLAQLEDA</sequence>
<protein>
    <submittedName>
        <fullName evidence="1">DUF3445 domain-containing protein</fullName>
    </submittedName>
</protein>
<dbReference type="Proteomes" id="UP000324536">
    <property type="component" value="Chromosome"/>
</dbReference>
<dbReference type="OrthoDB" id="5242510at2"/>
<evidence type="ECO:0000313" key="2">
    <source>
        <dbReference type="Proteomes" id="UP000324536"/>
    </source>
</evidence>
<dbReference type="EMBL" id="CP043506">
    <property type="protein sequence ID" value="QEO17556.1"/>
    <property type="molecule type" value="Genomic_DNA"/>
</dbReference>
<dbReference type="InterPro" id="IPR021848">
    <property type="entry name" value="HODM_asu-like"/>
</dbReference>
<name>A0A5C1YMM7_9PROT</name>
<dbReference type="AlphaFoldDB" id="A0A5C1YMM7"/>